<reference evidence="5 6" key="1">
    <citation type="submission" date="2018-12" db="EMBL/GenBank/DDBJ databases">
        <title>The complete genome of the methanogenic archaea of the candidate phylum Verstraetearchaeota, obtained from the metagenome of underground thermal water.</title>
        <authorList>
            <person name="Kadnikov V.V."/>
            <person name="Mardanov A.V."/>
            <person name="Beletsky A.V."/>
            <person name="Karnachuk O.V."/>
            <person name="Ravin N.V."/>
        </authorList>
    </citation>
    <scope>NUCLEOTIDE SEQUENCE [LARGE SCALE GENOMIC DNA]</scope>
    <source>
        <strain evidence="5">Ch88</strain>
    </source>
</reference>
<evidence type="ECO:0000313" key="6">
    <source>
        <dbReference type="Proteomes" id="UP000288215"/>
    </source>
</evidence>
<dbReference type="PANTHER" id="PTHR10927:SF4">
    <property type="entry name" value="RIBOSOME MATURATION PROTEIN SDO1 HOMOLOG"/>
    <property type="match status" value="1"/>
</dbReference>
<dbReference type="InterPro" id="IPR035647">
    <property type="entry name" value="EFG_III/V"/>
</dbReference>
<dbReference type="Pfam" id="PF20268">
    <property type="entry name" value="SBDS_C"/>
    <property type="match status" value="1"/>
</dbReference>
<comment type="similarity">
    <text evidence="1">Belongs to the SDO1/SBDS family.</text>
</comment>
<dbReference type="Pfam" id="PF01172">
    <property type="entry name" value="SBDS_N"/>
    <property type="match status" value="1"/>
</dbReference>
<protein>
    <submittedName>
        <fullName evidence="5">Ribosome assembly factor SBDS</fullName>
    </submittedName>
</protein>
<evidence type="ECO:0000313" key="5">
    <source>
        <dbReference type="EMBL" id="RWX72799.1"/>
    </source>
</evidence>
<comment type="caution">
    <text evidence="5">The sequence shown here is derived from an EMBL/GenBank/DDBJ whole genome shotgun (WGS) entry which is preliminary data.</text>
</comment>
<dbReference type="SUPFAM" id="SSF109728">
    <property type="entry name" value="Hypothetical protein AF0491, middle domain"/>
    <property type="match status" value="1"/>
</dbReference>
<organism evidence="5 6">
    <name type="scientific">Methanosuratincola subterraneus</name>
    <dbReference type="NCBI Taxonomy" id="2593994"/>
    <lineage>
        <taxon>Archaea</taxon>
        <taxon>Thermoproteota</taxon>
        <taxon>Methanosuratincolia</taxon>
        <taxon>Candidatus Methanomethylicales</taxon>
        <taxon>Candidatus Methanomethylicaceae</taxon>
        <taxon>Candidatus Methanosuratincola (ex Vanwonterghem et al. 2016)</taxon>
    </lineage>
</organism>
<dbReference type="InterPro" id="IPR046928">
    <property type="entry name" value="SDO1/SBDS_C"/>
</dbReference>
<dbReference type="InterPro" id="IPR039100">
    <property type="entry name" value="Sdo1/SBDS-like"/>
</dbReference>
<dbReference type="InterPro" id="IPR019783">
    <property type="entry name" value="SDO1/SBDS_N"/>
</dbReference>
<dbReference type="Gene3D" id="1.10.10.900">
    <property type="entry name" value="SBDS protein C-terminal domain, subdomain 1"/>
    <property type="match status" value="1"/>
</dbReference>
<dbReference type="AlphaFoldDB" id="A0A444L5F1"/>
<dbReference type="GO" id="GO:0042256">
    <property type="term" value="P:cytosolic ribosome assembly"/>
    <property type="evidence" value="ECO:0007669"/>
    <property type="project" value="InterPro"/>
</dbReference>
<dbReference type="Gene3D" id="3.30.1250.10">
    <property type="entry name" value="Ribosome maturation protein SBDS, N-terminal domain"/>
    <property type="match status" value="1"/>
</dbReference>
<feature type="domain" description="Ribosome maturation protein SDO1/SBDS N-terminal" evidence="2">
    <location>
        <begin position="8"/>
        <end position="93"/>
    </location>
</feature>
<name>A0A444L5F1_METS7</name>
<evidence type="ECO:0000259" key="3">
    <source>
        <dbReference type="Pfam" id="PF09377"/>
    </source>
</evidence>
<dbReference type="PANTHER" id="PTHR10927">
    <property type="entry name" value="RIBOSOME MATURATION PROTEIN SBDS"/>
    <property type="match status" value="1"/>
</dbReference>
<dbReference type="Pfam" id="PF09377">
    <property type="entry name" value="SBDS_domain_II"/>
    <property type="match status" value="1"/>
</dbReference>
<dbReference type="EMBL" id="RXGA01000003">
    <property type="protein sequence ID" value="RWX72799.1"/>
    <property type="molecule type" value="Genomic_DNA"/>
</dbReference>
<dbReference type="InterPro" id="IPR018978">
    <property type="entry name" value="SDO1/SBDS_central"/>
</dbReference>
<evidence type="ECO:0000259" key="2">
    <source>
        <dbReference type="Pfam" id="PF01172"/>
    </source>
</evidence>
<feature type="domain" description="Ribosome maturation protein SDO1/SBDS C-terminal" evidence="4">
    <location>
        <begin position="167"/>
        <end position="231"/>
    </location>
</feature>
<dbReference type="Gene3D" id="3.30.70.240">
    <property type="match status" value="1"/>
</dbReference>
<sequence>MPKEEKSVIARLVIRGEHFEVMVDPDLAWALKNGKEVDFKELLVSEIIYKDASKGLKASEESLKKNFGTEDPKAVAASIIKKGELQLTTEQRREMIENKRKQIVNFISRNCIDPKTGLPHPPQRIENAMENVRVSIDPFRSVEEQAQDVIKSLRTELPLKISQVVAKIGIPSAHARRVYSVISKMGNVTRSEWLSDGSWRGEMVLPAGIQQSFVDRINELTRGNCEIDIKKL</sequence>
<evidence type="ECO:0000256" key="1">
    <source>
        <dbReference type="ARBA" id="ARBA00007433"/>
    </source>
</evidence>
<accession>A0A444L5F1</accession>
<dbReference type="InterPro" id="IPR002140">
    <property type="entry name" value="Sdo1/SBDS"/>
</dbReference>
<dbReference type="InterPro" id="IPR037188">
    <property type="entry name" value="Sdo1/SBDS_central_sf"/>
</dbReference>
<dbReference type="SUPFAM" id="SSF54980">
    <property type="entry name" value="EF-G C-terminal domain-like"/>
    <property type="match status" value="1"/>
</dbReference>
<dbReference type="SUPFAM" id="SSF89895">
    <property type="entry name" value="FYSH domain"/>
    <property type="match status" value="1"/>
</dbReference>
<dbReference type="Proteomes" id="UP000288215">
    <property type="component" value="Unassembled WGS sequence"/>
</dbReference>
<dbReference type="NCBIfam" id="TIGR00291">
    <property type="entry name" value="RNA_SBDS"/>
    <property type="match status" value="1"/>
</dbReference>
<evidence type="ECO:0000259" key="4">
    <source>
        <dbReference type="Pfam" id="PF20268"/>
    </source>
</evidence>
<dbReference type="InterPro" id="IPR036786">
    <property type="entry name" value="Ribosome_mat_SBDS_N_sf"/>
</dbReference>
<feature type="domain" description="Ribosome maturation protein SDO1/SBDS central" evidence="3">
    <location>
        <begin position="101"/>
        <end position="161"/>
    </location>
</feature>
<gene>
    <name evidence="5" type="ORF">Metus_0773</name>
</gene>
<proteinExistence type="inferred from homology"/>